<reference evidence="1 2" key="1">
    <citation type="journal article" date="2013" name="Proc. Natl. Acad. Sci. U.S.A.">
        <title>Fine-scale variation in meiotic recombination in Mimulus inferred from population shotgun sequencing.</title>
        <authorList>
            <person name="Hellsten U."/>
            <person name="Wright K.M."/>
            <person name="Jenkins J."/>
            <person name="Shu S."/>
            <person name="Yuan Y."/>
            <person name="Wessler S.R."/>
            <person name="Schmutz J."/>
            <person name="Willis J.H."/>
            <person name="Rokhsar D.S."/>
        </authorList>
    </citation>
    <scope>NUCLEOTIDE SEQUENCE [LARGE SCALE GENOMIC DNA]</scope>
    <source>
        <strain evidence="2">cv. DUN x IM62</strain>
    </source>
</reference>
<dbReference type="Proteomes" id="UP000030748">
    <property type="component" value="Unassembled WGS sequence"/>
</dbReference>
<evidence type="ECO:0000313" key="2">
    <source>
        <dbReference type="Proteomes" id="UP000030748"/>
    </source>
</evidence>
<gene>
    <name evidence="1" type="ORF">MIMGU_mgv1a0248832mg</name>
</gene>
<accession>A0A022QAX6</accession>
<sequence length="24" mass="2879">MDERVRCSAPCIRDRPFICHIIFT</sequence>
<dbReference type="AlphaFoldDB" id="A0A022QAX6"/>
<evidence type="ECO:0000313" key="1">
    <source>
        <dbReference type="EMBL" id="EYU25101.1"/>
    </source>
</evidence>
<organism evidence="1 2">
    <name type="scientific">Erythranthe guttata</name>
    <name type="common">Yellow monkey flower</name>
    <name type="synonym">Mimulus guttatus</name>
    <dbReference type="NCBI Taxonomy" id="4155"/>
    <lineage>
        <taxon>Eukaryota</taxon>
        <taxon>Viridiplantae</taxon>
        <taxon>Streptophyta</taxon>
        <taxon>Embryophyta</taxon>
        <taxon>Tracheophyta</taxon>
        <taxon>Spermatophyta</taxon>
        <taxon>Magnoliopsida</taxon>
        <taxon>eudicotyledons</taxon>
        <taxon>Gunneridae</taxon>
        <taxon>Pentapetalae</taxon>
        <taxon>asterids</taxon>
        <taxon>lamiids</taxon>
        <taxon>Lamiales</taxon>
        <taxon>Phrymaceae</taxon>
        <taxon>Erythranthe</taxon>
    </lineage>
</organism>
<keyword evidence="2" id="KW-1185">Reference proteome</keyword>
<name>A0A022QAX6_ERYGU</name>
<proteinExistence type="predicted"/>
<dbReference type="EMBL" id="KI632098">
    <property type="protein sequence ID" value="EYU25101.1"/>
    <property type="molecule type" value="Genomic_DNA"/>
</dbReference>
<protein>
    <submittedName>
        <fullName evidence="1">Uncharacterized protein</fullName>
    </submittedName>
</protein>
<feature type="non-terminal residue" evidence="1">
    <location>
        <position position="24"/>
    </location>
</feature>